<proteinExistence type="inferred from homology"/>
<feature type="repeat" description="WD" evidence="4">
    <location>
        <begin position="107"/>
        <end position="140"/>
    </location>
</feature>
<dbReference type="InterPro" id="IPR015943">
    <property type="entry name" value="WD40/YVTN_repeat-like_dom_sf"/>
</dbReference>
<feature type="domain" description="Small-subunit processome Utp12" evidence="6">
    <location>
        <begin position="759"/>
        <end position="861"/>
    </location>
</feature>
<dbReference type="FunFam" id="2.130.10.10:FF:000178">
    <property type="entry name" value="WD repeat domain 3"/>
    <property type="match status" value="1"/>
</dbReference>
<feature type="region of interest" description="Disordered" evidence="5">
    <location>
        <begin position="885"/>
        <end position="918"/>
    </location>
</feature>
<feature type="region of interest" description="Disordered" evidence="5">
    <location>
        <begin position="305"/>
        <end position="333"/>
    </location>
</feature>
<evidence type="ECO:0000256" key="2">
    <source>
        <dbReference type="ARBA" id="ARBA00022737"/>
    </source>
</evidence>
<reference evidence="7 8" key="1">
    <citation type="submission" date="2022-03" db="EMBL/GenBank/DDBJ databases">
        <authorList>
            <person name="Nunn A."/>
            <person name="Chopra R."/>
            <person name="Nunn A."/>
            <person name="Contreras Garrido A."/>
        </authorList>
    </citation>
    <scope>NUCLEOTIDE SEQUENCE [LARGE SCALE GENOMIC DNA]</scope>
</reference>
<feature type="repeat" description="WD" evidence="4">
    <location>
        <begin position="584"/>
        <end position="625"/>
    </location>
</feature>
<dbReference type="Pfam" id="PF00400">
    <property type="entry name" value="WD40"/>
    <property type="match status" value="2"/>
</dbReference>
<dbReference type="CDD" id="cd00200">
    <property type="entry name" value="WD40"/>
    <property type="match status" value="2"/>
</dbReference>
<name>A0AAU9T4B3_THLAR</name>
<evidence type="ECO:0000256" key="5">
    <source>
        <dbReference type="SAM" id="MobiDB-lite"/>
    </source>
</evidence>
<feature type="repeat" description="WD" evidence="4">
    <location>
        <begin position="407"/>
        <end position="438"/>
    </location>
</feature>
<organism evidence="7 8">
    <name type="scientific">Thlaspi arvense</name>
    <name type="common">Field penny-cress</name>
    <dbReference type="NCBI Taxonomy" id="13288"/>
    <lineage>
        <taxon>Eukaryota</taxon>
        <taxon>Viridiplantae</taxon>
        <taxon>Streptophyta</taxon>
        <taxon>Embryophyta</taxon>
        <taxon>Tracheophyta</taxon>
        <taxon>Spermatophyta</taxon>
        <taxon>Magnoliopsida</taxon>
        <taxon>eudicotyledons</taxon>
        <taxon>Gunneridae</taxon>
        <taxon>Pentapetalae</taxon>
        <taxon>rosids</taxon>
        <taxon>malvids</taxon>
        <taxon>Brassicales</taxon>
        <taxon>Brassicaceae</taxon>
        <taxon>Thlaspideae</taxon>
        <taxon>Thlaspi</taxon>
    </lineage>
</organism>
<keyword evidence="2" id="KW-0677">Repeat</keyword>
<keyword evidence="1 4" id="KW-0853">WD repeat</keyword>
<dbReference type="Pfam" id="PF04003">
    <property type="entry name" value="Utp12"/>
    <property type="match status" value="1"/>
</dbReference>
<feature type="repeat" description="WD" evidence="4">
    <location>
        <begin position="626"/>
        <end position="658"/>
    </location>
</feature>
<dbReference type="PROSITE" id="PS50082">
    <property type="entry name" value="WD_REPEATS_2"/>
    <property type="match status" value="8"/>
</dbReference>
<dbReference type="InterPro" id="IPR019775">
    <property type="entry name" value="WD40_repeat_CS"/>
</dbReference>
<evidence type="ECO:0000256" key="3">
    <source>
        <dbReference type="ARBA" id="ARBA00038229"/>
    </source>
</evidence>
<dbReference type="PANTHER" id="PTHR19853">
    <property type="entry name" value="WD REPEAT CONTAINING PROTEIN 3 WDR3"/>
    <property type="match status" value="1"/>
</dbReference>
<sequence length="918" mass="102386">MVKTYLRYEPAASFGVITSFDSKIAYDSTGKHVLAPALEKVGIWHVRQGICSKTLVPSSSRSGPSLAVTCIASSSSTLNRAQKVAVGYADGSIRIWDCEKGTCETNLNGHKGAVTALRYNKLGSMVASGGKDNDVILWDVVGETGLFRFRGHRDQITDLVFLDSGKKLVTSSKDKFVRVWDLETQHCMQILSGHHSEVWSVDVDPEERFLVTGSADRELRFYAVKQDMSHGSLVSDSNANGLDASGDHSTENKWEVLKPFGEIQRQTKDRVASVRYNHSGSLLACQMEGKTVEIYQVLNEAEGKRKSKRRLRRKEKKSSKDGDENIAGDGDASNEIEKADSVIAPTAPDLFKLLQVIRAGRKISSFSLCPITPRDSLATLALSLINNSLEFYTLKGSENEKTATIEHQGHRSDVRSVALSDDNTLLLSTSHNEVKIWNPSIGVCLRTIDSGYGICSMIVPKNRYGIVGTRSGVLEIIDIGSATKVEEIKAHGGTIWSIASIPDDSGFVTVSADHEVKFWEYQIKKEPGQVFYVDSLKFYLSLYGHQLPVMAIDISSDGDLIVTGSQDKNLKIWGLDFGDCHKSIFAHDDSIMGVKFVRNTHYLFSIGKDRLVKYWDADKFELLLTLGGHHAPIWGLAVSNRGDFLVTGSHDRSMRRWDRTEEPFFPEEEKEKRLEELFESEIDNNAVENRYQEEIPEEGVAGLAKNTTVDVLSAADSIIEALELAENEKKRVAEHEEEKTRGNVPALLPNAMMLGLSPSEFVLKTISKEKTNDLEQILLPLPFSDALRLLSYMENWSLIPEKVELVCRIATIVLQTHHNQLVTTPSARPILSVLRDVLHAKVKESKDTIGFNLAAMDHVKQMMASRSDAPFRDAKAKLMEIRSQQAKRMEARLDTKQERKRKKKQKRLEDGGHGHAWV</sequence>
<dbReference type="GO" id="GO:0030515">
    <property type="term" value="F:snoRNA binding"/>
    <property type="evidence" value="ECO:0007669"/>
    <property type="project" value="TreeGrafter"/>
</dbReference>
<evidence type="ECO:0000256" key="1">
    <source>
        <dbReference type="ARBA" id="ARBA00022574"/>
    </source>
</evidence>
<dbReference type="InterPro" id="IPR001680">
    <property type="entry name" value="WD40_rpt"/>
</dbReference>
<dbReference type="SMART" id="SM00320">
    <property type="entry name" value="WD40"/>
    <property type="match status" value="10"/>
</dbReference>
<evidence type="ECO:0000313" key="7">
    <source>
        <dbReference type="EMBL" id="CAH2079037.1"/>
    </source>
</evidence>
<evidence type="ECO:0000313" key="8">
    <source>
        <dbReference type="Proteomes" id="UP000836841"/>
    </source>
</evidence>
<dbReference type="FunFam" id="2.130.10.10:FF:001004">
    <property type="entry name" value="Transducin family protein / WD-40 repeat family protein"/>
    <property type="match status" value="1"/>
</dbReference>
<dbReference type="Proteomes" id="UP000836841">
    <property type="component" value="Chromosome 7"/>
</dbReference>
<gene>
    <name evidence="7" type="ORF">TAV2_LOCUS23897</name>
</gene>
<dbReference type="GO" id="GO:0032040">
    <property type="term" value="C:small-subunit processome"/>
    <property type="evidence" value="ECO:0007669"/>
    <property type="project" value="TreeGrafter"/>
</dbReference>
<dbReference type="GO" id="GO:0030490">
    <property type="term" value="P:maturation of SSU-rRNA"/>
    <property type="evidence" value="ECO:0007669"/>
    <property type="project" value="TreeGrafter"/>
</dbReference>
<dbReference type="SUPFAM" id="SSF50978">
    <property type="entry name" value="WD40 repeat-like"/>
    <property type="match status" value="2"/>
</dbReference>
<dbReference type="GO" id="GO:0034388">
    <property type="term" value="C:Pwp2p-containing subcomplex of 90S preribosome"/>
    <property type="evidence" value="ECO:0007669"/>
    <property type="project" value="TreeGrafter"/>
</dbReference>
<dbReference type="InterPro" id="IPR007148">
    <property type="entry name" value="SSU_processome_Utp12"/>
</dbReference>
<protein>
    <recommendedName>
        <fullName evidence="6">Small-subunit processome Utp12 domain-containing protein</fullName>
    </recommendedName>
</protein>
<feature type="repeat" description="WD" evidence="4">
    <location>
        <begin position="149"/>
        <end position="190"/>
    </location>
</feature>
<keyword evidence="8" id="KW-1185">Reference proteome</keyword>
<feature type="repeat" description="WD" evidence="4">
    <location>
        <begin position="191"/>
        <end position="222"/>
    </location>
</feature>
<feature type="compositionally biased region" description="Basic residues" evidence="5">
    <location>
        <begin position="305"/>
        <end position="317"/>
    </location>
</feature>
<feature type="repeat" description="WD" evidence="4">
    <location>
        <begin position="542"/>
        <end position="583"/>
    </location>
</feature>
<dbReference type="InterPro" id="IPR051570">
    <property type="entry name" value="TBC1_cilium_biogenesis"/>
</dbReference>
<evidence type="ECO:0000256" key="4">
    <source>
        <dbReference type="PROSITE-ProRule" id="PRU00221"/>
    </source>
</evidence>
<accession>A0AAU9T4B3</accession>
<evidence type="ECO:0000259" key="6">
    <source>
        <dbReference type="Pfam" id="PF04003"/>
    </source>
</evidence>
<dbReference type="AlphaFoldDB" id="A0AAU9T4B3"/>
<dbReference type="PROSITE" id="PS50294">
    <property type="entry name" value="WD_REPEATS_REGION"/>
    <property type="match status" value="7"/>
</dbReference>
<feature type="compositionally biased region" description="Basic and acidic residues" evidence="5">
    <location>
        <begin position="907"/>
        <end position="918"/>
    </location>
</feature>
<dbReference type="InterPro" id="IPR036322">
    <property type="entry name" value="WD40_repeat_dom_sf"/>
</dbReference>
<feature type="compositionally biased region" description="Basic and acidic residues" evidence="5">
    <location>
        <begin position="887"/>
        <end position="897"/>
    </location>
</feature>
<dbReference type="EMBL" id="OU466863">
    <property type="protein sequence ID" value="CAH2079037.1"/>
    <property type="molecule type" value="Genomic_DNA"/>
</dbReference>
<dbReference type="Gene3D" id="2.130.10.10">
    <property type="entry name" value="YVTN repeat-like/Quinoprotein amine dehydrogenase"/>
    <property type="match status" value="3"/>
</dbReference>
<feature type="repeat" description="WD" evidence="4">
    <location>
        <begin position="488"/>
        <end position="520"/>
    </location>
</feature>
<dbReference type="PROSITE" id="PS00678">
    <property type="entry name" value="WD_REPEATS_1"/>
    <property type="match status" value="2"/>
</dbReference>
<dbReference type="InterPro" id="IPR020472">
    <property type="entry name" value="WD40_PAC1"/>
</dbReference>
<comment type="similarity">
    <text evidence="3">Belongs to the WD repeat WDR3/UTP12 family.</text>
</comment>
<dbReference type="Pfam" id="PF25172">
    <property type="entry name" value="Beta-prop_WDR3_2nd"/>
    <property type="match status" value="1"/>
</dbReference>
<dbReference type="PRINTS" id="PR00320">
    <property type="entry name" value="GPROTEINBRPT"/>
</dbReference>
<dbReference type="PANTHER" id="PTHR19853:SF0">
    <property type="entry name" value="WD REPEAT-CONTAINING PROTEIN 3"/>
    <property type="match status" value="1"/>
</dbReference>
<dbReference type="Pfam" id="PF25173">
    <property type="entry name" value="Beta-prop_WDR3_1st"/>
    <property type="match status" value="1"/>
</dbReference>